<dbReference type="PANTHER" id="PTHR46382">
    <property type="entry name" value="PHOSPHATIDATE CYTIDYLYLTRANSFERASE"/>
    <property type="match status" value="1"/>
</dbReference>
<feature type="transmembrane region" description="Helical" evidence="19">
    <location>
        <begin position="174"/>
        <end position="195"/>
    </location>
</feature>
<feature type="transmembrane region" description="Helical" evidence="19">
    <location>
        <begin position="133"/>
        <end position="154"/>
    </location>
</feature>
<comment type="catalytic activity">
    <reaction evidence="1 18">
        <text>a 1,2-diacyl-sn-glycero-3-phosphate + CTP + H(+) = a CDP-1,2-diacyl-sn-glycerol + diphosphate</text>
        <dbReference type="Rhea" id="RHEA:16229"/>
        <dbReference type="ChEBI" id="CHEBI:15378"/>
        <dbReference type="ChEBI" id="CHEBI:33019"/>
        <dbReference type="ChEBI" id="CHEBI:37563"/>
        <dbReference type="ChEBI" id="CHEBI:58332"/>
        <dbReference type="ChEBI" id="CHEBI:58608"/>
        <dbReference type="EC" id="2.7.7.41"/>
    </reaction>
</comment>
<evidence type="ECO:0000256" key="19">
    <source>
        <dbReference type="SAM" id="Phobius"/>
    </source>
</evidence>
<keyword evidence="16" id="KW-0594">Phospholipid biosynthesis</keyword>
<dbReference type="KEGG" id="vtr:MYVALT_F_03130"/>
<keyword evidence="21" id="KW-1185">Reference proteome</keyword>
<feature type="transmembrane region" description="Helical" evidence="19">
    <location>
        <begin position="78"/>
        <end position="96"/>
    </location>
</feature>
<evidence type="ECO:0000256" key="18">
    <source>
        <dbReference type="RuleBase" id="RU003938"/>
    </source>
</evidence>
<evidence type="ECO:0000256" key="3">
    <source>
        <dbReference type="ARBA" id="ARBA00005119"/>
    </source>
</evidence>
<evidence type="ECO:0000256" key="2">
    <source>
        <dbReference type="ARBA" id="ARBA00004651"/>
    </source>
</evidence>
<dbReference type="EC" id="2.7.7.41" evidence="6 18"/>
<evidence type="ECO:0000256" key="7">
    <source>
        <dbReference type="ARBA" id="ARBA00019373"/>
    </source>
</evidence>
<evidence type="ECO:0000256" key="12">
    <source>
        <dbReference type="ARBA" id="ARBA00022695"/>
    </source>
</evidence>
<gene>
    <name evidence="20" type="primary">cdsA</name>
    <name evidence="20" type="ORF">MYVALT_F_03130</name>
</gene>
<feature type="transmembrane region" description="Helical" evidence="19">
    <location>
        <begin position="12"/>
        <end position="41"/>
    </location>
</feature>
<comment type="pathway">
    <text evidence="3 18">Phospholipid metabolism; CDP-diacylglycerol biosynthesis; CDP-diacylglycerol from sn-glycerol 3-phosphate: step 3/3.</text>
</comment>
<evidence type="ECO:0000256" key="13">
    <source>
        <dbReference type="ARBA" id="ARBA00022989"/>
    </source>
</evidence>
<reference evidence="20" key="1">
    <citation type="submission" date="2021-06" db="EMBL/GenBank/DDBJ databases">
        <authorList>
            <person name="Szabo G."/>
        </authorList>
    </citation>
    <scope>NUCLEOTIDE SEQUENCE</scope>
    <source>
        <strain evidence="20">MYVALT</strain>
    </source>
</reference>
<dbReference type="Proteomes" id="UP000693996">
    <property type="component" value="Chromosome"/>
</dbReference>
<evidence type="ECO:0000256" key="4">
    <source>
        <dbReference type="ARBA" id="ARBA00005189"/>
    </source>
</evidence>
<evidence type="ECO:0000256" key="16">
    <source>
        <dbReference type="ARBA" id="ARBA00023209"/>
    </source>
</evidence>
<dbReference type="AlphaFoldDB" id="A0A916JVP8"/>
<protein>
    <recommendedName>
        <fullName evidence="7 18">Phosphatidate cytidylyltransferase</fullName>
        <ecNumber evidence="6 18">2.7.7.41</ecNumber>
    </recommendedName>
</protein>
<dbReference type="PROSITE" id="PS51257">
    <property type="entry name" value="PROKAR_LIPOPROTEIN"/>
    <property type="match status" value="1"/>
</dbReference>
<dbReference type="GO" id="GO:0005886">
    <property type="term" value="C:plasma membrane"/>
    <property type="evidence" value="ECO:0007669"/>
    <property type="project" value="UniProtKB-SubCell"/>
</dbReference>
<keyword evidence="8" id="KW-1003">Cell membrane</keyword>
<keyword evidence="12 18" id="KW-0548">Nucleotidyltransferase</keyword>
<comment type="subcellular location">
    <subcellularLocation>
        <location evidence="2">Cell membrane</location>
        <topology evidence="2">Multi-pass membrane protein</topology>
    </subcellularLocation>
</comment>
<evidence type="ECO:0000256" key="11">
    <source>
        <dbReference type="ARBA" id="ARBA00022692"/>
    </source>
</evidence>
<evidence type="ECO:0000256" key="14">
    <source>
        <dbReference type="ARBA" id="ARBA00023098"/>
    </source>
</evidence>
<feature type="transmembrane region" description="Helical" evidence="19">
    <location>
        <begin position="108"/>
        <end position="126"/>
    </location>
</feature>
<evidence type="ECO:0000256" key="8">
    <source>
        <dbReference type="ARBA" id="ARBA00022475"/>
    </source>
</evidence>
<feature type="transmembrane region" description="Helical" evidence="19">
    <location>
        <begin position="53"/>
        <end position="71"/>
    </location>
</feature>
<organism evidence="20 21">
    <name type="scientific">Candidatus Vallotiella hemipterorum</name>
    <dbReference type="NCBI Taxonomy" id="1177213"/>
    <lineage>
        <taxon>Bacteria</taxon>
        <taxon>Pseudomonadati</taxon>
        <taxon>Pseudomonadota</taxon>
        <taxon>Betaproteobacteria</taxon>
        <taxon>Burkholderiales</taxon>
        <taxon>Burkholderiaceae</taxon>
        <taxon>Candidatus Vallotiella</taxon>
    </lineage>
</organism>
<evidence type="ECO:0000256" key="5">
    <source>
        <dbReference type="ARBA" id="ARBA00010185"/>
    </source>
</evidence>
<dbReference type="GO" id="GO:0016024">
    <property type="term" value="P:CDP-diacylglycerol biosynthetic process"/>
    <property type="evidence" value="ECO:0007669"/>
    <property type="project" value="TreeGrafter"/>
</dbReference>
<dbReference type="Pfam" id="PF01148">
    <property type="entry name" value="CTP_transf_1"/>
    <property type="match status" value="1"/>
</dbReference>
<accession>A0A916JVP8</accession>
<dbReference type="InterPro" id="IPR000374">
    <property type="entry name" value="PC_trans"/>
</dbReference>
<sequence length="271" mass="28989">MLKIRMFTAISLLAILLPATLFLPLSGFSVLIACVLVFAAWEWGKLLQLSGVWPFYYSILSGVILVSYMLAGAPLGNALLRVAAAFWIVIAPFILLRKPILASGVWRIFMLVSGVVLFIACWHALIAARVCGVIFVLSLLCIVCLADSGAYFVGKLFSQHKLAPAISPSKTWEGAVGGWLLTIMGALLAFSANPSLLTVTGFLIKRLGALGAVLILSLLIVFSIVGDLFESLLKRQAGVKDASQLLPGHGGMLDRIDSLLPVLPLAMLLLS</sequence>
<evidence type="ECO:0000256" key="6">
    <source>
        <dbReference type="ARBA" id="ARBA00012487"/>
    </source>
</evidence>
<evidence type="ECO:0000313" key="21">
    <source>
        <dbReference type="Proteomes" id="UP000693996"/>
    </source>
</evidence>
<evidence type="ECO:0000313" key="20">
    <source>
        <dbReference type="EMBL" id="CAG7602187.1"/>
    </source>
</evidence>
<name>A0A916JVP8_9BURK</name>
<feature type="transmembrane region" description="Helical" evidence="19">
    <location>
        <begin position="207"/>
        <end position="225"/>
    </location>
</feature>
<keyword evidence="10 18" id="KW-0808">Transferase</keyword>
<comment type="similarity">
    <text evidence="5 18">Belongs to the CDS family.</text>
</comment>
<dbReference type="EMBL" id="OU343031">
    <property type="protein sequence ID" value="CAG7602187.1"/>
    <property type="molecule type" value="Genomic_DNA"/>
</dbReference>
<evidence type="ECO:0000256" key="15">
    <source>
        <dbReference type="ARBA" id="ARBA00023136"/>
    </source>
</evidence>
<comment type="pathway">
    <text evidence="4">Lipid metabolism.</text>
</comment>
<keyword evidence="17" id="KW-1208">Phospholipid metabolism</keyword>
<dbReference type="RefSeq" id="WP_216797026.1">
    <property type="nucleotide sequence ID" value="NZ_OU343031.1"/>
</dbReference>
<keyword evidence="13 19" id="KW-1133">Transmembrane helix</keyword>
<keyword evidence="11 18" id="KW-0812">Transmembrane</keyword>
<keyword evidence="14" id="KW-0443">Lipid metabolism</keyword>
<dbReference type="GO" id="GO:0004605">
    <property type="term" value="F:phosphatidate cytidylyltransferase activity"/>
    <property type="evidence" value="ECO:0007669"/>
    <property type="project" value="UniProtKB-EC"/>
</dbReference>
<keyword evidence="15 19" id="KW-0472">Membrane</keyword>
<evidence type="ECO:0000256" key="9">
    <source>
        <dbReference type="ARBA" id="ARBA00022516"/>
    </source>
</evidence>
<evidence type="ECO:0000256" key="17">
    <source>
        <dbReference type="ARBA" id="ARBA00023264"/>
    </source>
</evidence>
<evidence type="ECO:0000256" key="1">
    <source>
        <dbReference type="ARBA" id="ARBA00001698"/>
    </source>
</evidence>
<dbReference type="PROSITE" id="PS01315">
    <property type="entry name" value="CDS"/>
    <property type="match status" value="1"/>
</dbReference>
<proteinExistence type="inferred from homology"/>
<dbReference type="PANTHER" id="PTHR46382:SF1">
    <property type="entry name" value="PHOSPHATIDATE CYTIDYLYLTRANSFERASE"/>
    <property type="match status" value="1"/>
</dbReference>
<evidence type="ECO:0000256" key="10">
    <source>
        <dbReference type="ARBA" id="ARBA00022679"/>
    </source>
</evidence>
<keyword evidence="9" id="KW-0444">Lipid biosynthesis</keyword>